<keyword evidence="3" id="KW-0804">Transcription</keyword>
<accession>A0A2A7N2I0</accession>
<dbReference type="SUPFAM" id="SSF46785">
    <property type="entry name" value="Winged helix' DNA-binding domain"/>
    <property type="match status" value="1"/>
</dbReference>
<sequence>MYAHCPGVWRWPVLRRAEKGSSENIVYIQDVNRPVAANAKRERILRLSDVAAAHVRELIVSGQLRPGEFIRPETVAEELGISATPAREGLLQVQTEGFLTVSPRRGFTVAPLSSEDVRDVYDAQALLGGELTARAAKIIDAGRVDELEQIQAELEQAAADHDYDAVERLNHRFHATIYRLAGSPKIRWLIKNTLSYAPRKFFAAVEGWPEASAHDHRAIIEHLRANNADEARVAMENHIRKAGRLLAEHLAAQNAST</sequence>
<dbReference type="OrthoDB" id="3864082at2"/>
<dbReference type="GO" id="GO:0003700">
    <property type="term" value="F:DNA-binding transcription factor activity"/>
    <property type="evidence" value="ECO:0007669"/>
    <property type="project" value="InterPro"/>
</dbReference>
<evidence type="ECO:0000313" key="5">
    <source>
        <dbReference type="EMBL" id="PEG37967.1"/>
    </source>
</evidence>
<dbReference type="Gene3D" id="1.20.120.530">
    <property type="entry name" value="GntR ligand-binding domain-like"/>
    <property type="match status" value="1"/>
</dbReference>
<organism evidence="5 6">
    <name type="scientific">Mycolicibacterium agri</name>
    <name type="common">Mycobacterium agri</name>
    <dbReference type="NCBI Taxonomy" id="36811"/>
    <lineage>
        <taxon>Bacteria</taxon>
        <taxon>Bacillati</taxon>
        <taxon>Actinomycetota</taxon>
        <taxon>Actinomycetes</taxon>
        <taxon>Mycobacteriales</taxon>
        <taxon>Mycobacteriaceae</taxon>
        <taxon>Mycolicibacterium</taxon>
    </lineage>
</organism>
<dbReference type="Proteomes" id="UP000220914">
    <property type="component" value="Unassembled WGS sequence"/>
</dbReference>
<keyword evidence="6" id="KW-1185">Reference proteome</keyword>
<protein>
    <submittedName>
        <fullName evidence="5">GntR family transcriptional regulator</fullName>
    </submittedName>
</protein>
<dbReference type="PANTHER" id="PTHR43537">
    <property type="entry name" value="TRANSCRIPTIONAL REGULATOR, GNTR FAMILY"/>
    <property type="match status" value="1"/>
</dbReference>
<evidence type="ECO:0000259" key="4">
    <source>
        <dbReference type="PROSITE" id="PS50949"/>
    </source>
</evidence>
<evidence type="ECO:0000256" key="3">
    <source>
        <dbReference type="ARBA" id="ARBA00023163"/>
    </source>
</evidence>
<dbReference type="InterPro" id="IPR008920">
    <property type="entry name" value="TF_FadR/GntR_C"/>
</dbReference>
<dbReference type="PROSITE" id="PS50949">
    <property type="entry name" value="HTH_GNTR"/>
    <property type="match status" value="1"/>
</dbReference>
<dbReference type="SMART" id="SM00345">
    <property type="entry name" value="HTH_GNTR"/>
    <property type="match status" value="1"/>
</dbReference>
<keyword evidence="2" id="KW-0238">DNA-binding</keyword>
<name>A0A2A7N2I0_MYCAG</name>
<dbReference type="InterPro" id="IPR011711">
    <property type="entry name" value="GntR_C"/>
</dbReference>
<dbReference type="PANTHER" id="PTHR43537:SF24">
    <property type="entry name" value="GLUCONATE OPERON TRANSCRIPTIONAL REPRESSOR"/>
    <property type="match status" value="1"/>
</dbReference>
<evidence type="ECO:0000256" key="2">
    <source>
        <dbReference type="ARBA" id="ARBA00023125"/>
    </source>
</evidence>
<dbReference type="SMART" id="SM00895">
    <property type="entry name" value="FCD"/>
    <property type="match status" value="1"/>
</dbReference>
<dbReference type="GO" id="GO:0003677">
    <property type="term" value="F:DNA binding"/>
    <property type="evidence" value="ECO:0007669"/>
    <property type="project" value="UniProtKB-KW"/>
</dbReference>
<evidence type="ECO:0000313" key="6">
    <source>
        <dbReference type="Proteomes" id="UP000220914"/>
    </source>
</evidence>
<dbReference type="Pfam" id="PF07729">
    <property type="entry name" value="FCD"/>
    <property type="match status" value="1"/>
</dbReference>
<dbReference type="Pfam" id="PF00392">
    <property type="entry name" value="GntR"/>
    <property type="match status" value="1"/>
</dbReference>
<comment type="caution">
    <text evidence="5">The sequence shown here is derived from an EMBL/GenBank/DDBJ whole genome shotgun (WGS) entry which is preliminary data.</text>
</comment>
<reference evidence="5 6" key="1">
    <citation type="submission" date="2017-10" db="EMBL/GenBank/DDBJ databases">
        <title>The new phylogeny of genus Mycobacterium.</title>
        <authorList>
            <person name="Tortoli E."/>
            <person name="Trovato A."/>
            <person name="Cirillo D.M."/>
        </authorList>
    </citation>
    <scope>NUCLEOTIDE SEQUENCE [LARGE SCALE GENOMIC DNA]</scope>
    <source>
        <strain evidence="5 6">CCUG37673</strain>
    </source>
</reference>
<feature type="domain" description="HTH gntR-type" evidence="4">
    <location>
        <begin position="45"/>
        <end position="112"/>
    </location>
</feature>
<dbReference type="AlphaFoldDB" id="A0A2A7N2I0"/>
<keyword evidence="1" id="KW-0805">Transcription regulation</keyword>
<dbReference type="InterPro" id="IPR000524">
    <property type="entry name" value="Tscrpt_reg_HTH_GntR"/>
</dbReference>
<dbReference type="EMBL" id="PDCP01000023">
    <property type="protein sequence ID" value="PEG37967.1"/>
    <property type="molecule type" value="Genomic_DNA"/>
</dbReference>
<dbReference type="SUPFAM" id="SSF48008">
    <property type="entry name" value="GntR ligand-binding domain-like"/>
    <property type="match status" value="1"/>
</dbReference>
<dbReference type="Gene3D" id="1.10.10.10">
    <property type="entry name" value="Winged helix-like DNA-binding domain superfamily/Winged helix DNA-binding domain"/>
    <property type="match status" value="1"/>
</dbReference>
<evidence type="ECO:0000256" key="1">
    <source>
        <dbReference type="ARBA" id="ARBA00023015"/>
    </source>
</evidence>
<gene>
    <name evidence="5" type="ORF">CQY20_14735</name>
</gene>
<dbReference type="InterPro" id="IPR036390">
    <property type="entry name" value="WH_DNA-bd_sf"/>
</dbReference>
<dbReference type="InterPro" id="IPR036388">
    <property type="entry name" value="WH-like_DNA-bd_sf"/>
</dbReference>
<proteinExistence type="predicted"/>